<evidence type="ECO:0000313" key="6">
    <source>
        <dbReference type="Proteomes" id="UP001497383"/>
    </source>
</evidence>
<dbReference type="InterPro" id="IPR002347">
    <property type="entry name" value="SDR_fam"/>
</dbReference>
<evidence type="ECO:0000256" key="2">
    <source>
        <dbReference type="ARBA" id="ARBA00023002"/>
    </source>
</evidence>
<accession>A0ABP0ZU60</accession>
<dbReference type="Gene3D" id="3.40.50.720">
    <property type="entry name" value="NAD(P)-binding Rossmann-like Domain"/>
    <property type="match status" value="1"/>
</dbReference>
<dbReference type="RefSeq" id="XP_066832828.1">
    <property type="nucleotide sequence ID" value="XM_066976272.1"/>
</dbReference>
<keyword evidence="2" id="KW-0560">Oxidoreductase</keyword>
<dbReference type="PRINTS" id="PR00081">
    <property type="entry name" value="GDHRDH"/>
</dbReference>
<sequence length="356" mass="39185">MLFLIRAIVSFLYWANHKLRQLSNILVGNMFEPKFDIVLVTGGTLGLGREIVKQLVARRAKVVVMDIVLPEDDAKLPGVIYYQCDVSDRAHVFDVQKDIQNNVGVVTVLINNAGISTGKTVLDLSFQEIERTIQINLISSFYTIKAFLPGMIFVKRGYIVTIASILGYMSPARLSAYGASKSGLIALHESLTYELGPPSVNPHGVKTLLICPGQIKTGMFTGVKTPHTLLAPELEPKFVAAHVIKSIEQGRRGEMKLPLYGNFVPLFRAMPWPIVELTRKFSGMDESMLHFRNALVKVASRVSSLASGVNSVASRSMQSSIRGSKADSPAGSKAPRTSQHSSEHHDRETNVEIEMH</sequence>
<dbReference type="PANTHER" id="PTHR24322">
    <property type="entry name" value="PKSB"/>
    <property type="match status" value="1"/>
</dbReference>
<evidence type="ECO:0000256" key="3">
    <source>
        <dbReference type="RuleBase" id="RU000363"/>
    </source>
</evidence>
<dbReference type="PANTHER" id="PTHR24322:SF736">
    <property type="entry name" value="RETINOL DEHYDROGENASE 10"/>
    <property type="match status" value="1"/>
</dbReference>
<evidence type="ECO:0000256" key="4">
    <source>
        <dbReference type="SAM" id="MobiDB-lite"/>
    </source>
</evidence>
<protein>
    <submittedName>
        <fullName evidence="5">Uncharacterized protein</fullName>
    </submittedName>
</protein>
<dbReference type="PRINTS" id="PR00080">
    <property type="entry name" value="SDRFAMILY"/>
</dbReference>
<organism evidence="5 6">
    <name type="scientific">Lodderomyces beijingensis</name>
    <dbReference type="NCBI Taxonomy" id="1775926"/>
    <lineage>
        <taxon>Eukaryota</taxon>
        <taxon>Fungi</taxon>
        <taxon>Dikarya</taxon>
        <taxon>Ascomycota</taxon>
        <taxon>Saccharomycotina</taxon>
        <taxon>Pichiomycetes</taxon>
        <taxon>Debaryomycetaceae</taxon>
        <taxon>Candida/Lodderomyces clade</taxon>
        <taxon>Lodderomyces</taxon>
    </lineage>
</organism>
<name>A0ABP0ZU60_9ASCO</name>
<gene>
    <name evidence="5" type="ORF">LODBEIA_P58900</name>
</gene>
<evidence type="ECO:0000256" key="1">
    <source>
        <dbReference type="ARBA" id="ARBA00006484"/>
    </source>
</evidence>
<comment type="similarity">
    <text evidence="1 3">Belongs to the short-chain dehydrogenases/reductases (SDR) family.</text>
</comment>
<reference evidence="5 6" key="1">
    <citation type="submission" date="2024-03" db="EMBL/GenBank/DDBJ databases">
        <authorList>
            <person name="Brejova B."/>
        </authorList>
    </citation>
    <scope>NUCLEOTIDE SEQUENCE [LARGE SCALE GENOMIC DNA]</scope>
    <source>
        <strain evidence="5 6">CBS 14171</strain>
    </source>
</reference>
<dbReference type="InterPro" id="IPR036291">
    <property type="entry name" value="NAD(P)-bd_dom_sf"/>
</dbReference>
<proteinExistence type="inferred from homology"/>
<feature type="compositionally biased region" description="Polar residues" evidence="4">
    <location>
        <begin position="313"/>
        <end position="322"/>
    </location>
</feature>
<keyword evidence="6" id="KW-1185">Reference proteome</keyword>
<dbReference type="CDD" id="cd05339">
    <property type="entry name" value="17beta-HSDXI-like_SDR_c"/>
    <property type="match status" value="1"/>
</dbReference>
<dbReference type="GeneID" id="92211086"/>
<dbReference type="Proteomes" id="UP001497383">
    <property type="component" value="Chromosome 8"/>
</dbReference>
<dbReference type="Pfam" id="PF00106">
    <property type="entry name" value="adh_short"/>
    <property type="match status" value="1"/>
</dbReference>
<feature type="compositionally biased region" description="Basic and acidic residues" evidence="4">
    <location>
        <begin position="341"/>
        <end position="356"/>
    </location>
</feature>
<dbReference type="SUPFAM" id="SSF51735">
    <property type="entry name" value="NAD(P)-binding Rossmann-fold domains"/>
    <property type="match status" value="1"/>
</dbReference>
<feature type="region of interest" description="Disordered" evidence="4">
    <location>
        <begin position="313"/>
        <end position="356"/>
    </location>
</feature>
<dbReference type="EMBL" id="OZ022412">
    <property type="protein sequence ID" value="CAK9442147.1"/>
    <property type="molecule type" value="Genomic_DNA"/>
</dbReference>
<evidence type="ECO:0000313" key="5">
    <source>
        <dbReference type="EMBL" id="CAK9442147.1"/>
    </source>
</evidence>